<reference evidence="2 3" key="1">
    <citation type="journal article" date="2024" name="bioRxiv">
        <title>Comparative genomics of Cryptococcus and Kwoniella reveals pathogenesis evolution and contrasting karyotype dynamics via intercentromeric recombination or chromosome fusion.</title>
        <authorList>
            <person name="Coelho M.A."/>
            <person name="David-Palma M."/>
            <person name="Shea T."/>
            <person name="Bowers K."/>
            <person name="McGinley-Smith S."/>
            <person name="Mohammad A.W."/>
            <person name="Gnirke A."/>
            <person name="Yurkov A.M."/>
            <person name="Nowrousian M."/>
            <person name="Sun S."/>
            <person name="Cuomo C.A."/>
            <person name="Heitman J."/>
        </authorList>
    </citation>
    <scope>NUCLEOTIDE SEQUENCE [LARGE SCALE GENOMIC DNA]</scope>
    <source>
        <strain evidence="2 3">CBS 13917</strain>
    </source>
</reference>
<sequence length="250" mass="27379">MPPPLPPINSSAVQSKPKASQSNQYRNILHSTDTRLVKKANTSNLATTNASEPTVTPASISSWSSTIEDNLKTAEDSLQNTLRAFQNARSSMETEHSQAVQVISQAISEKNVPCLSLVASLTNSLKPKMSLSSWRLEEEVGDLKEEYEERLADAEKARELAERRHGAAVLIRTAVNEKDLALKERDAVLKRVEELEQEVQRLRLVNESTSGLCAPTEAPRQLAETGDGETRTGSEVDTGMRSEVDTGPGR</sequence>
<dbReference type="AlphaFoldDB" id="A0AAW0YLD2"/>
<dbReference type="Proteomes" id="UP001388673">
    <property type="component" value="Unassembled WGS sequence"/>
</dbReference>
<feature type="region of interest" description="Disordered" evidence="1">
    <location>
        <begin position="211"/>
        <end position="250"/>
    </location>
</feature>
<feature type="compositionally biased region" description="Polar residues" evidence="1">
    <location>
        <begin position="40"/>
        <end position="62"/>
    </location>
</feature>
<name>A0AAW0YLD2_9TREE</name>
<evidence type="ECO:0008006" key="4">
    <source>
        <dbReference type="Google" id="ProtNLM"/>
    </source>
</evidence>
<protein>
    <recommendedName>
        <fullName evidence="4">DASH complex subunit SPC19</fullName>
    </recommendedName>
</protein>
<feature type="compositionally biased region" description="Polar residues" evidence="1">
    <location>
        <begin position="8"/>
        <end position="31"/>
    </location>
</feature>
<gene>
    <name evidence="2" type="ORF">IAR55_004051</name>
</gene>
<feature type="region of interest" description="Disordered" evidence="1">
    <location>
        <begin position="1"/>
        <end position="62"/>
    </location>
</feature>
<dbReference type="EMBL" id="JBCAWK010000007">
    <property type="protein sequence ID" value="KAK8853347.1"/>
    <property type="molecule type" value="Genomic_DNA"/>
</dbReference>
<dbReference type="KEGG" id="kne:92181309"/>
<keyword evidence="3" id="KW-1185">Reference proteome</keyword>
<evidence type="ECO:0000256" key="1">
    <source>
        <dbReference type="SAM" id="MobiDB-lite"/>
    </source>
</evidence>
<evidence type="ECO:0000313" key="2">
    <source>
        <dbReference type="EMBL" id="KAK8853347.1"/>
    </source>
</evidence>
<proteinExistence type="predicted"/>
<evidence type="ECO:0000313" key="3">
    <source>
        <dbReference type="Proteomes" id="UP001388673"/>
    </source>
</evidence>
<feature type="compositionally biased region" description="Basic and acidic residues" evidence="1">
    <location>
        <begin position="228"/>
        <end position="244"/>
    </location>
</feature>
<organism evidence="2 3">
    <name type="scientific">Kwoniella newhampshirensis</name>
    <dbReference type="NCBI Taxonomy" id="1651941"/>
    <lineage>
        <taxon>Eukaryota</taxon>
        <taxon>Fungi</taxon>
        <taxon>Dikarya</taxon>
        <taxon>Basidiomycota</taxon>
        <taxon>Agaricomycotina</taxon>
        <taxon>Tremellomycetes</taxon>
        <taxon>Tremellales</taxon>
        <taxon>Cryptococcaceae</taxon>
        <taxon>Kwoniella</taxon>
    </lineage>
</organism>
<accession>A0AAW0YLD2</accession>
<comment type="caution">
    <text evidence="2">The sequence shown here is derived from an EMBL/GenBank/DDBJ whole genome shotgun (WGS) entry which is preliminary data.</text>
</comment>
<dbReference type="RefSeq" id="XP_066802533.1">
    <property type="nucleotide sequence ID" value="XM_066947154.1"/>
</dbReference>
<dbReference type="GeneID" id="92181309"/>